<dbReference type="PANTHER" id="PTHR31024">
    <property type="entry name" value="C-TYPE LECTIN"/>
    <property type="match status" value="1"/>
</dbReference>
<dbReference type="Proteomes" id="UP001432027">
    <property type="component" value="Unassembled WGS sequence"/>
</dbReference>
<dbReference type="EMBL" id="BTSX01000006">
    <property type="protein sequence ID" value="GMT03597.1"/>
    <property type="molecule type" value="Genomic_DNA"/>
</dbReference>
<keyword evidence="2" id="KW-1185">Reference proteome</keyword>
<gene>
    <name evidence="1" type="ORF">PENTCL1PPCAC_25771</name>
</gene>
<organism evidence="1 2">
    <name type="scientific">Pristionchus entomophagus</name>
    <dbReference type="NCBI Taxonomy" id="358040"/>
    <lineage>
        <taxon>Eukaryota</taxon>
        <taxon>Metazoa</taxon>
        <taxon>Ecdysozoa</taxon>
        <taxon>Nematoda</taxon>
        <taxon>Chromadorea</taxon>
        <taxon>Rhabditida</taxon>
        <taxon>Rhabditina</taxon>
        <taxon>Diplogasteromorpha</taxon>
        <taxon>Diplogasteroidea</taxon>
        <taxon>Neodiplogasteridae</taxon>
        <taxon>Pristionchus</taxon>
    </lineage>
</organism>
<reference evidence="1" key="1">
    <citation type="submission" date="2023-10" db="EMBL/GenBank/DDBJ databases">
        <title>Genome assembly of Pristionchus species.</title>
        <authorList>
            <person name="Yoshida K."/>
            <person name="Sommer R.J."/>
        </authorList>
    </citation>
    <scope>NUCLEOTIDE SEQUENCE</scope>
    <source>
        <strain evidence="1">RS0144</strain>
    </source>
</reference>
<dbReference type="AlphaFoldDB" id="A0AAV5UB49"/>
<evidence type="ECO:0000313" key="2">
    <source>
        <dbReference type="Proteomes" id="UP001432027"/>
    </source>
</evidence>
<comment type="caution">
    <text evidence="1">The sequence shown here is derived from an EMBL/GenBank/DDBJ whole genome shotgun (WGS) entry which is preliminary data.</text>
</comment>
<feature type="non-terminal residue" evidence="1">
    <location>
        <position position="1"/>
    </location>
</feature>
<evidence type="ECO:0000313" key="1">
    <source>
        <dbReference type="EMBL" id="GMT03597.1"/>
    </source>
</evidence>
<dbReference type="PANTHER" id="PTHR31024:SF3">
    <property type="entry name" value="C-TYPE LECTIN-RELATED"/>
    <property type="match status" value="1"/>
</dbReference>
<sequence>SASRIVVTPQTKMWISTQSCSGEGNVTFSSGAGIDESEQRFLLRSWTCSSVPKMIYSFDDVVTLTVDPGVVYTFSTSSNMGSSSRPPISKVKHGDYLALLTSGQNNDLQNLKGNTDSRAYINIDSKKDVTVVMDVTLDPINTGSVQLQKKHGGSTVKYYTSARTETFNTDYFEVRYEPSALQPQQIWSSQDRVLIDIYIGIPHK</sequence>
<name>A0AAV5UB49_9BILA</name>
<accession>A0AAV5UB49</accession>
<protein>
    <submittedName>
        <fullName evidence="1">Uncharacterized protein</fullName>
    </submittedName>
</protein>
<proteinExistence type="predicted"/>